<comment type="caution">
    <text evidence="2">The sequence shown here is derived from an EMBL/GenBank/DDBJ whole genome shotgun (WGS) entry which is preliminary data.</text>
</comment>
<keyword evidence="1" id="KW-0175">Coiled coil</keyword>
<reference evidence="2" key="2">
    <citation type="submission" date="2021-04" db="EMBL/GenBank/DDBJ databases">
        <authorList>
            <person name="Gilroy R."/>
        </authorList>
    </citation>
    <scope>NUCLEOTIDE SEQUENCE</scope>
    <source>
        <strain evidence="2">ChiW19-6364</strain>
    </source>
</reference>
<dbReference type="EMBL" id="DWUX01000159">
    <property type="protein sequence ID" value="HJD40112.1"/>
    <property type="molecule type" value="Genomic_DNA"/>
</dbReference>
<evidence type="ECO:0000256" key="1">
    <source>
        <dbReference type="SAM" id="Coils"/>
    </source>
</evidence>
<sequence>MGDELEFRTAVGGYRKDDVLEYVESMNDKLFQMTRDHENDTKEYQDRISELEDQLRQAEEKQTALGEENHRLQEALAHAEEMEKIAQQDYQNAEEYKNMLKEKLAREILRLRENNKVLQEKLEEAEKKLEERIDYKGVAGAVSEVQYKITEYVNILNKTQQQLETAYQDMNTLKEQIGQKIEEEKEKEEN</sequence>
<reference evidence="2" key="1">
    <citation type="journal article" date="2021" name="PeerJ">
        <title>Extensive microbial diversity within the chicken gut microbiome revealed by metagenomics and culture.</title>
        <authorList>
            <person name="Gilroy R."/>
            <person name="Ravi A."/>
            <person name="Getino M."/>
            <person name="Pursley I."/>
            <person name="Horton D.L."/>
            <person name="Alikhan N.F."/>
            <person name="Baker D."/>
            <person name="Gharbi K."/>
            <person name="Hall N."/>
            <person name="Watson M."/>
            <person name="Adriaenssens E.M."/>
            <person name="Foster-Nyarko E."/>
            <person name="Jarju S."/>
            <person name="Secka A."/>
            <person name="Antonio M."/>
            <person name="Oren A."/>
            <person name="Chaudhuri R.R."/>
            <person name="La Ragione R."/>
            <person name="Hildebrand F."/>
            <person name="Pallen M.J."/>
        </authorList>
    </citation>
    <scope>NUCLEOTIDE SEQUENCE</scope>
    <source>
        <strain evidence="2">ChiW19-6364</strain>
    </source>
</reference>
<dbReference type="Proteomes" id="UP000823850">
    <property type="component" value="Unassembled WGS sequence"/>
</dbReference>
<evidence type="ECO:0000313" key="3">
    <source>
        <dbReference type="Proteomes" id="UP000823850"/>
    </source>
</evidence>
<feature type="coiled-coil region" evidence="1">
    <location>
        <begin position="34"/>
        <end position="190"/>
    </location>
</feature>
<name>A0A9D2U545_9FIRM</name>
<evidence type="ECO:0008006" key="4">
    <source>
        <dbReference type="Google" id="ProtNLM"/>
    </source>
</evidence>
<gene>
    <name evidence="2" type="ORF">H9913_08790</name>
</gene>
<proteinExistence type="predicted"/>
<evidence type="ECO:0000313" key="2">
    <source>
        <dbReference type="EMBL" id="HJD40112.1"/>
    </source>
</evidence>
<organism evidence="2 3">
    <name type="scientific">Candidatus Blautia stercoripullorum</name>
    <dbReference type="NCBI Taxonomy" id="2838502"/>
    <lineage>
        <taxon>Bacteria</taxon>
        <taxon>Bacillati</taxon>
        <taxon>Bacillota</taxon>
        <taxon>Clostridia</taxon>
        <taxon>Lachnospirales</taxon>
        <taxon>Lachnospiraceae</taxon>
        <taxon>Blautia</taxon>
    </lineage>
</organism>
<protein>
    <recommendedName>
        <fullName evidence="4">DivIVA domain-containing protein</fullName>
    </recommendedName>
</protein>
<accession>A0A9D2U545</accession>
<dbReference type="AlphaFoldDB" id="A0A9D2U545"/>